<dbReference type="RefSeq" id="WP_160753938.1">
    <property type="nucleotide sequence ID" value="NZ_WTYA01000010.1"/>
</dbReference>
<proteinExistence type="predicted"/>
<evidence type="ECO:0000313" key="3">
    <source>
        <dbReference type="Proteomes" id="UP000439780"/>
    </source>
</evidence>
<feature type="compositionally biased region" description="Polar residues" evidence="1">
    <location>
        <begin position="26"/>
        <end position="36"/>
    </location>
</feature>
<dbReference type="AlphaFoldDB" id="A0A845AL99"/>
<gene>
    <name evidence="2" type="ORF">GRI58_12495</name>
</gene>
<dbReference type="Proteomes" id="UP000439780">
    <property type="component" value="Unassembled WGS sequence"/>
</dbReference>
<dbReference type="EMBL" id="WTYA01000010">
    <property type="protein sequence ID" value="MXP29635.1"/>
    <property type="molecule type" value="Genomic_DNA"/>
</dbReference>
<keyword evidence="3" id="KW-1185">Reference proteome</keyword>
<evidence type="ECO:0000256" key="1">
    <source>
        <dbReference type="SAM" id="MobiDB-lite"/>
    </source>
</evidence>
<comment type="caution">
    <text evidence="2">The sequence shown here is derived from an EMBL/GenBank/DDBJ whole genome shotgun (WGS) entry which is preliminary data.</text>
</comment>
<evidence type="ECO:0000313" key="2">
    <source>
        <dbReference type="EMBL" id="MXP29635.1"/>
    </source>
</evidence>
<sequence length="107" mass="11440">MPLANRYWVASDLMLAVCAGCSAKHQTSDNAAQSNRDAAEEDGASPNAARGIPPIHLEQTAVRMYHGKPGIAGDYLQAEADCRHSKTLKSLSPDMVKDRAMAVTDSI</sequence>
<organism evidence="2 3">
    <name type="scientific">Qipengyuania algicida</name>
    <dbReference type="NCBI Taxonomy" id="1836209"/>
    <lineage>
        <taxon>Bacteria</taxon>
        <taxon>Pseudomonadati</taxon>
        <taxon>Pseudomonadota</taxon>
        <taxon>Alphaproteobacteria</taxon>
        <taxon>Sphingomonadales</taxon>
        <taxon>Erythrobacteraceae</taxon>
        <taxon>Qipengyuania</taxon>
    </lineage>
</organism>
<name>A0A845AL99_9SPHN</name>
<accession>A0A845AL99</accession>
<reference evidence="2 3" key="1">
    <citation type="submission" date="2019-12" db="EMBL/GenBank/DDBJ databases">
        <title>Genomic-based taxomic classification of the family Erythrobacteraceae.</title>
        <authorList>
            <person name="Xu L."/>
        </authorList>
    </citation>
    <scope>NUCLEOTIDE SEQUENCE [LARGE SCALE GENOMIC DNA]</scope>
    <source>
        <strain evidence="2 3">KEMB 9005-328</strain>
    </source>
</reference>
<feature type="region of interest" description="Disordered" evidence="1">
    <location>
        <begin position="26"/>
        <end position="53"/>
    </location>
</feature>
<protein>
    <submittedName>
        <fullName evidence="2">Uncharacterized protein</fullName>
    </submittedName>
</protein>